<feature type="domain" description="Dienelactone hydrolase" evidence="1">
    <location>
        <begin position="35"/>
        <end position="242"/>
    </location>
</feature>
<proteinExistence type="predicted"/>
<keyword evidence="3" id="KW-1185">Reference proteome</keyword>
<sequence>MGDCCIKGFHWDAKPKGRDGKLAGRDCYITGSNANVAIMIIHDLFGWTFSNTRILADHYAREVDATVYIPDFFGGEIIPVELIIDKSRWPDINLPAFIARNSKTVREPEIFGCARALRSRHRRVGAVGFCYGGWGVFRLGAKRDQEQKLVDCISAAHPTLLEEREIENVGVPVQILAPEIDPQFTEELKSFSNRVIPRLGVPYDYQHFPGLEHGFAVRGDPEIPGEREGLERAKAAVVLWMLHWLRDN</sequence>
<gene>
    <name evidence="2" type="ORF">B0J12DRAFT_713074</name>
</gene>
<accession>A0ABQ8G2Q3</accession>
<evidence type="ECO:0000313" key="2">
    <source>
        <dbReference type="EMBL" id="KAH7038962.1"/>
    </source>
</evidence>
<dbReference type="Proteomes" id="UP000774617">
    <property type="component" value="Unassembled WGS sequence"/>
</dbReference>
<protein>
    <submittedName>
        <fullName evidence="2">Endo-1,3-1,4-beta-D-glucanase</fullName>
    </submittedName>
</protein>
<dbReference type="PANTHER" id="PTHR17630:SF55">
    <property type="entry name" value="DIENELACTONE HYDROLASE FAMILY PROTEIN (AFU_ORTHOLOGUE AFUA_1G01900)"/>
    <property type="match status" value="1"/>
</dbReference>
<name>A0ABQ8G2Q3_9PEZI</name>
<dbReference type="EMBL" id="JAGTJR010000031">
    <property type="protein sequence ID" value="KAH7038962.1"/>
    <property type="molecule type" value="Genomic_DNA"/>
</dbReference>
<dbReference type="InterPro" id="IPR029058">
    <property type="entry name" value="AB_hydrolase_fold"/>
</dbReference>
<dbReference type="Pfam" id="PF01738">
    <property type="entry name" value="DLH"/>
    <property type="match status" value="1"/>
</dbReference>
<evidence type="ECO:0000259" key="1">
    <source>
        <dbReference type="Pfam" id="PF01738"/>
    </source>
</evidence>
<dbReference type="InterPro" id="IPR002925">
    <property type="entry name" value="Dienelactn_hydro"/>
</dbReference>
<reference evidence="2 3" key="1">
    <citation type="journal article" date="2021" name="Nat. Commun.">
        <title>Genetic determinants of endophytism in the Arabidopsis root mycobiome.</title>
        <authorList>
            <person name="Mesny F."/>
            <person name="Miyauchi S."/>
            <person name="Thiergart T."/>
            <person name="Pickel B."/>
            <person name="Atanasova L."/>
            <person name="Karlsson M."/>
            <person name="Huettel B."/>
            <person name="Barry K.W."/>
            <person name="Haridas S."/>
            <person name="Chen C."/>
            <person name="Bauer D."/>
            <person name="Andreopoulos W."/>
            <person name="Pangilinan J."/>
            <person name="LaButti K."/>
            <person name="Riley R."/>
            <person name="Lipzen A."/>
            <person name="Clum A."/>
            <person name="Drula E."/>
            <person name="Henrissat B."/>
            <person name="Kohler A."/>
            <person name="Grigoriev I.V."/>
            <person name="Martin F.M."/>
            <person name="Hacquard S."/>
        </authorList>
    </citation>
    <scope>NUCLEOTIDE SEQUENCE [LARGE SCALE GENOMIC DNA]</scope>
    <source>
        <strain evidence="2 3">MPI-SDFR-AT-0080</strain>
    </source>
</reference>
<dbReference type="Gene3D" id="3.40.50.1820">
    <property type="entry name" value="alpha/beta hydrolase"/>
    <property type="match status" value="1"/>
</dbReference>
<comment type="caution">
    <text evidence="2">The sequence shown here is derived from an EMBL/GenBank/DDBJ whole genome shotgun (WGS) entry which is preliminary data.</text>
</comment>
<evidence type="ECO:0000313" key="3">
    <source>
        <dbReference type="Proteomes" id="UP000774617"/>
    </source>
</evidence>
<organism evidence="2 3">
    <name type="scientific">Macrophomina phaseolina</name>
    <dbReference type="NCBI Taxonomy" id="35725"/>
    <lineage>
        <taxon>Eukaryota</taxon>
        <taxon>Fungi</taxon>
        <taxon>Dikarya</taxon>
        <taxon>Ascomycota</taxon>
        <taxon>Pezizomycotina</taxon>
        <taxon>Dothideomycetes</taxon>
        <taxon>Dothideomycetes incertae sedis</taxon>
        <taxon>Botryosphaeriales</taxon>
        <taxon>Botryosphaeriaceae</taxon>
        <taxon>Macrophomina</taxon>
    </lineage>
</organism>
<dbReference type="SUPFAM" id="SSF53474">
    <property type="entry name" value="alpha/beta-Hydrolases"/>
    <property type="match status" value="1"/>
</dbReference>
<dbReference type="PANTHER" id="PTHR17630">
    <property type="entry name" value="DIENELACTONE HYDROLASE"/>
    <property type="match status" value="1"/>
</dbReference>